<evidence type="ECO:0000313" key="1">
    <source>
        <dbReference type="EMBL" id="KYQ88970.1"/>
    </source>
</evidence>
<dbReference type="AlphaFoldDB" id="A0A151Z4T4"/>
<protein>
    <submittedName>
        <fullName evidence="1">Uncharacterized protein</fullName>
    </submittedName>
</protein>
<dbReference type="SUPFAM" id="SSF52058">
    <property type="entry name" value="L domain-like"/>
    <property type="match status" value="1"/>
</dbReference>
<dbReference type="InParanoid" id="A0A151Z4T4"/>
<organism evidence="1 2">
    <name type="scientific">Tieghemostelium lacteum</name>
    <name type="common">Slime mold</name>
    <name type="synonym">Dictyostelium lacteum</name>
    <dbReference type="NCBI Taxonomy" id="361077"/>
    <lineage>
        <taxon>Eukaryota</taxon>
        <taxon>Amoebozoa</taxon>
        <taxon>Evosea</taxon>
        <taxon>Eumycetozoa</taxon>
        <taxon>Dictyostelia</taxon>
        <taxon>Dictyosteliales</taxon>
        <taxon>Raperosteliaceae</taxon>
        <taxon>Tieghemostelium</taxon>
    </lineage>
</organism>
<dbReference type="Proteomes" id="UP000076078">
    <property type="component" value="Unassembled WGS sequence"/>
</dbReference>
<dbReference type="EMBL" id="LODT01000046">
    <property type="protein sequence ID" value="KYQ88970.1"/>
    <property type="molecule type" value="Genomic_DNA"/>
</dbReference>
<keyword evidence="2" id="KW-1185">Reference proteome</keyword>
<comment type="caution">
    <text evidence="1">The sequence shown here is derived from an EMBL/GenBank/DDBJ whole genome shotgun (WGS) entry which is preliminary data.</text>
</comment>
<name>A0A151Z4T4_TIELA</name>
<gene>
    <name evidence="1" type="ORF">DLAC_10561</name>
</gene>
<proteinExistence type="predicted"/>
<reference evidence="1 2" key="1">
    <citation type="submission" date="2015-12" db="EMBL/GenBank/DDBJ databases">
        <title>Dictyostelia acquired genes for synthesis and detection of signals that induce cell-type specialization by lateral gene transfer from prokaryotes.</title>
        <authorList>
            <person name="Gloeckner G."/>
            <person name="Schaap P."/>
        </authorList>
    </citation>
    <scope>NUCLEOTIDE SEQUENCE [LARGE SCALE GENOMIC DNA]</scope>
    <source>
        <strain evidence="1 2">TK</strain>
    </source>
</reference>
<evidence type="ECO:0000313" key="2">
    <source>
        <dbReference type="Proteomes" id="UP000076078"/>
    </source>
</evidence>
<sequence>MDDQMMKRAQSPSLDKSKLKMYNDIPLKDTYMQLFTKKLQVRANKILLQSEINKIIERSSDYGAQIYSCAFIDWIDTIDLRDIKEYEASQIFLYSSRIQISDIFMLKDYIKQLMDRKGNKVNIIGLISILYHNVEDHNHNYQEVIREILADSNSIVRISVMALISKILNDKFSPLEYSEYLLEYIRYLQQAIRTNVFFDLQFPDQFFKREIHLEISKYPLNQKIDIFNSIMNTFIFTCKQKLYGPQRTETICSLLVSNLIPLEVKLKFKESLLEIIDVFSASDLHSIEILSKIYGNVIYEHCSTYYLHTRDLVSLSRVPRNHEILKYNQEEIYKLAMELLSSTSLNLISKHYFHLIKNRPKDLDLIREQVYQMPSLLKNKSFLKKLISKTPPPSTDTDLLLTHSTIEWNQTYQSEPFQVQVSLINRIDNFEIFKNWYISTVDNDYYLLSWLETPDSFRYQSQEKKSFVLSNISFSFLKSNIENVVQYLIEDNNSNIPDSIWEKFEDEFRFSQHKTTFRYISYINTLHTIEKYCGSKIIIGNLLDIYLQRLLIILENTPNQPYEQRVSNDSLDKIASLVEKCPSVFKNLLDNQGTSTFETTESFLWVLGIYERLDKSLQNQFQSDLIYRFQLHNERNQFYKLYEYDVFNLFVEYTKRSLQTPQHHLEFYKTISVTFNAKTNQNIEQFLNYKFQLPEQSNNYKNSVILPDIIVKHIVEYFVQSTIVGNDEGKKLKFCRIYFCGLVCKKFMDWVLNYYVISKGISIDPPNRWFISHCRNWDFEDFSMVSLNDIDRVTDQTRSLTIHSNHIAGPHQYHHDIKFPNLRKLSIIYYKLGKDIGVHQFLCDHVLKNSENIVKLSLKSYRLPNLSNNDSKALQGFIQEILIILLNRTNPVQFIKFTFNTSIKTVLSAIENIKVWLKTYCTVPICIRFKSPSAGSFSYNYTSISEMLLPTTTHSNPNQDAHSVLDLNPFASNLKRIEISTSYEVQNENSEEFKKYLLPILLSTADYNQLTTLKFTKIIELQHLIELLNHLVNSKNNSILTLCIQLDTLPVKEKYLNSSISNFLIEKINLIFSLINQCTSIKKVYLSTKNNQPLLSNYQQHSINLGNFQPNHYQQIFYRK</sequence>
<accession>A0A151Z4T4</accession>